<name>A0AA40CKN9_9PEZI</name>
<dbReference type="CDD" id="cd00161">
    <property type="entry name" value="beta-trefoil_Ricin-like"/>
    <property type="match status" value="1"/>
</dbReference>
<keyword evidence="2" id="KW-1185">Reference proteome</keyword>
<organism evidence="1 2">
    <name type="scientific">Cercophora newfieldiana</name>
    <dbReference type="NCBI Taxonomy" id="92897"/>
    <lineage>
        <taxon>Eukaryota</taxon>
        <taxon>Fungi</taxon>
        <taxon>Dikarya</taxon>
        <taxon>Ascomycota</taxon>
        <taxon>Pezizomycotina</taxon>
        <taxon>Sordariomycetes</taxon>
        <taxon>Sordariomycetidae</taxon>
        <taxon>Sordariales</taxon>
        <taxon>Lasiosphaeriaceae</taxon>
        <taxon>Cercophora</taxon>
    </lineage>
</organism>
<dbReference type="SUPFAM" id="SSF50370">
    <property type="entry name" value="Ricin B-like lectins"/>
    <property type="match status" value="1"/>
</dbReference>
<proteinExistence type="predicted"/>
<gene>
    <name evidence="1" type="ORF">B0T16DRAFT_393020</name>
</gene>
<comment type="caution">
    <text evidence="1">The sequence shown here is derived from an EMBL/GenBank/DDBJ whole genome shotgun (WGS) entry which is preliminary data.</text>
</comment>
<dbReference type="InterPro" id="IPR035992">
    <property type="entry name" value="Ricin_B-like_lectins"/>
</dbReference>
<evidence type="ECO:0000313" key="1">
    <source>
        <dbReference type="EMBL" id="KAK0640579.1"/>
    </source>
</evidence>
<protein>
    <submittedName>
        <fullName evidence="1">Uncharacterized protein</fullName>
    </submittedName>
</protein>
<dbReference type="Proteomes" id="UP001174936">
    <property type="component" value="Unassembled WGS sequence"/>
</dbReference>
<accession>A0AA40CKN9</accession>
<dbReference type="AlphaFoldDB" id="A0AA40CKN9"/>
<reference evidence="1" key="1">
    <citation type="submission" date="2023-06" db="EMBL/GenBank/DDBJ databases">
        <title>Genome-scale phylogeny and comparative genomics of the fungal order Sordariales.</title>
        <authorList>
            <consortium name="Lawrence Berkeley National Laboratory"/>
            <person name="Hensen N."/>
            <person name="Bonometti L."/>
            <person name="Westerberg I."/>
            <person name="Brannstrom I.O."/>
            <person name="Guillou S."/>
            <person name="Cros-Aarteil S."/>
            <person name="Calhoun S."/>
            <person name="Haridas S."/>
            <person name="Kuo A."/>
            <person name="Mondo S."/>
            <person name="Pangilinan J."/>
            <person name="Riley R."/>
            <person name="Labutti K."/>
            <person name="Andreopoulos B."/>
            <person name="Lipzen A."/>
            <person name="Chen C."/>
            <person name="Yanf M."/>
            <person name="Daum C."/>
            <person name="Ng V."/>
            <person name="Clum A."/>
            <person name="Steindorff A."/>
            <person name="Ohm R."/>
            <person name="Martin F."/>
            <person name="Silar P."/>
            <person name="Natvig D."/>
            <person name="Lalanne C."/>
            <person name="Gautier V."/>
            <person name="Ament-Velasquez S.L."/>
            <person name="Kruys A."/>
            <person name="Hutchinson M.I."/>
            <person name="Powell A.J."/>
            <person name="Barry K."/>
            <person name="Miller A.N."/>
            <person name="Grigoriev I.V."/>
            <person name="Debuchy R."/>
            <person name="Gladieux P."/>
            <person name="Thoren M.H."/>
            <person name="Johannesson H."/>
        </authorList>
    </citation>
    <scope>NUCLEOTIDE SEQUENCE</scope>
    <source>
        <strain evidence="1">SMH2532-1</strain>
    </source>
</reference>
<evidence type="ECO:0000313" key="2">
    <source>
        <dbReference type="Proteomes" id="UP001174936"/>
    </source>
</evidence>
<sequence length="152" mass="16382">MAPNDITPGAHYTISPAMPMAPLLSVLSNGQIGVVPRMGRDDAPENLWRFFPASGEDPNIFNLFNRKAGEDKALAIDPGSRTVELQGRSGRDEQKWLVIPVHSGGGFPSYRLSNLAAGDSISLELGDEGKVVLGHEGGVPFKWVLNRMGEDD</sequence>
<dbReference type="EMBL" id="JAULSV010000006">
    <property type="protein sequence ID" value="KAK0640579.1"/>
    <property type="molecule type" value="Genomic_DNA"/>
</dbReference>